<gene>
    <name evidence="1" type="ORF">COCNU_01G013820</name>
</gene>
<dbReference type="Proteomes" id="UP000797356">
    <property type="component" value="Chromosome 1"/>
</dbReference>
<keyword evidence="2" id="KW-1185">Reference proteome</keyword>
<organism evidence="1 2">
    <name type="scientific">Cocos nucifera</name>
    <name type="common">Coconut palm</name>
    <dbReference type="NCBI Taxonomy" id="13894"/>
    <lineage>
        <taxon>Eukaryota</taxon>
        <taxon>Viridiplantae</taxon>
        <taxon>Streptophyta</taxon>
        <taxon>Embryophyta</taxon>
        <taxon>Tracheophyta</taxon>
        <taxon>Spermatophyta</taxon>
        <taxon>Magnoliopsida</taxon>
        <taxon>Liliopsida</taxon>
        <taxon>Arecaceae</taxon>
        <taxon>Arecoideae</taxon>
        <taxon>Cocoseae</taxon>
        <taxon>Attaleinae</taxon>
        <taxon>Cocos</taxon>
    </lineage>
</organism>
<sequence length="70" mass="8406">MTCEEDTFKECVKVNWHYKVVHILFKNFSYLLCCPPFFLMQDHPNAYSMRNKPFPYFEDLTNVFGSDRAT</sequence>
<dbReference type="EMBL" id="CM017872">
    <property type="protein sequence ID" value="KAG1327448.1"/>
    <property type="molecule type" value="Genomic_DNA"/>
</dbReference>
<comment type="caution">
    <text evidence="1">The sequence shown here is derived from an EMBL/GenBank/DDBJ whole genome shotgun (WGS) entry which is preliminary data.</text>
</comment>
<dbReference type="AlphaFoldDB" id="A0A8K0MVB5"/>
<accession>A0A8K0MVB5</accession>
<proteinExistence type="predicted"/>
<reference evidence="1" key="2">
    <citation type="submission" date="2019-07" db="EMBL/GenBank/DDBJ databases">
        <authorList>
            <person name="Yang Y."/>
            <person name="Bocs S."/>
            <person name="Baudouin L."/>
        </authorList>
    </citation>
    <scope>NUCLEOTIDE SEQUENCE</scope>
    <source>
        <tissue evidence="1">Spear leaf of Hainan Tall coconut</tissue>
    </source>
</reference>
<evidence type="ECO:0000313" key="2">
    <source>
        <dbReference type="Proteomes" id="UP000797356"/>
    </source>
</evidence>
<name>A0A8K0MVB5_COCNU</name>
<dbReference type="OrthoDB" id="1750077at2759"/>
<reference evidence="1" key="1">
    <citation type="journal article" date="2017" name="Gigascience">
        <title>The genome draft of coconut (Cocos nucifera).</title>
        <authorList>
            <person name="Xiao Y."/>
            <person name="Xu P."/>
            <person name="Fan H."/>
            <person name="Baudouin L."/>
            <person name="Xia W."/>
            <person name="Bocs S."/>
            <person name="Xu J."/>
            <person name="Li Q."/>
            <person name="Guo A."/>
            <person name="Zhou L."/>
            <person name="Li J."/>
            <person name="Wu Y."/>
            <person name="Ma Z."/>
            <person name="Armero A."/>
            <person name="Issali A.E."/>
            <person name="Liu N."/>
            <person name="Peng M."/>
            <person name="Yang Y."/>
        </authorList>
    </citation>
    <scope>NUCLEOTIDE SEQUENCE</scope>
    <source>
        <tissue evidence="1">Spear leaf of Hainan Tall coconut</tissue>
    </source>
</reference>
<evidence type="ECO:0000313" key="1">
    <source>
        <dbReference type="EMBL" id="KAG1327448.1"/>
    </source>
</evidence>
<protein>
    <submittedName>
        <fullName evidence="1">Uncharacterized protein</fullName>
    </submittedName>
</protein>